<keyword evidence="12" id="KW-0899">Viral immunoevasion</keyword>
<dbReference type="GO" id="GO:0044423">
    <property type="term" value="C:virion component"/>
    <property type="evidence" value="ECO:0007669"/>
    <property type="project" value="UniProtKB-KW"/>
</dbReference>
<evidence type="ECO:0000256" key="7">
    <source>
        <dbReference type="ARBA" id="ARBA00022707"/>
    </source>
</evidence>
<evidence type="ECO:0000256" key="6">
    <source>
        <dbReference type="ARBA" id="ARBA00022703"/>
    </source>
</evidence>
<reference evidence="15" key="1">
    <citation type="journal article" date="2010" name="J. Neurovirol.">
        <title>CD4 and MHC class 1 down-modulation activities of nef alleles from brain- and lymphoid tissue-derived primary HIV-1 isolates.</title>
        <authorList>
            <person name="Gray L.R."/>
            <person name="Gabuzda D."/>
            <person name="Cowley D."/>
            <person name="Ellett A."/>
            <person name="Chiavaroli L."/>
            <person name="Wesselingh S.L."/>
            <person name="Churchill M.J."/>
            <person name="Gorry P.R."/>
        </authorList>
    </citation>
    <scope>NUCLEOTIDE SEQUENCE</scope>
</reference>
<keyword evidence="10" id="KW-0843">Virulence</keyword>
<keyword evidence="3" id="KW-0964">Secreted</keyword>
<feature type="compositionally biased region" description="Basic and acidic residues" evidence="14">
    <location>
        <begin position="16"/>
        <end position="29"/>
    </location>
</feature>
<keyword evidence="6" id="KW-0053">Apoptosis</keyword>
<evidence type="ECO:0000256" key="3">
    <source>
        <dbReference type="ARBA" id="ARBA00022525"/>
    </source>
</evidence>
<keyword evidence="8" id="KW-0946">Virion</keyword>
<evidence type="ECO:0000256" key="10">
    <source>
        <dbReference type="ARBA" id="ARBA00023026"/>
    </source>
</evidence>
<keyword evidence="4" id="KW-0597">Phosphoprotein</keyword>
<organismHost>
    <name type="scientific">Homo sapiens</name>
    <name type="common">Human</name>
    <dbReference type="NCBI Taxonomy" id="9606"/>
</organismHost>
<keyword evidence="1" id="KW-1032">Host cell membrane</keyword>
<name>E7D8E7_HV1</name>
<evidence type="ECO:0000256" key="8">
    <source>
        <dbReference type="ARBA" id="ARBA00022844"/>
    </source>
</evidence>
<accession>E7D8E7</accession>
<gene>
    <name evidence="15" type="primary">nef</name>
</gene>
<dbReference type="EMBL" id="HQ174355">
    <property type="protein sequence ID" value="ADV02691.1"/>
    <property type="molecule type" value="Genomic_DNA"/>
</dbReference>
<dbReference type="InterPro" id="IPR027480">
    <property type="entry name" value="HIV-1_Nef_anchor_sf"/>
</dbReference>
<feature type="region of interest" description="Disordered" evidence="14">
    <location>
        <begin position="1"/>
        <end position="39"/>
    </location>
</feature>
<keyword evidence="9" id="KW-1043">Host membrane</keyword>
<keyword evidence="11" id="KW-0472">Membrane</keyword>
<keyword evidence="2" id="KW-0244">Early protein</keyword>
<keyword evidence="7" id="KW-0519">Myristate</keyword>
<evidence type="ECO:0000313" key="15">
    <source>
        <dbReference type="EMBL" id="ADV02691.1"/>
    </source>
</evidence>
<sequence length="61" mass="6582">MGGKWSKRSGGGWASVRERMRRAEPRAESAAEGVGAASRDLERHGAIQVAIQQLTMMMLPG</sequence>
<proteinExistence type="predicted"/>
<protein>
    <submittedName>
        <fullName evidence="15">Nef protein</fullName>
    </submittedName>
</protein>
<evidence type="ECO:0000256" key="12">
    <source>
        <dbReference type="ARBA" id="ARBA00023280"/>
    </source>
</evidence>
<dbReference type="Gene3D" id="4.10.890.10">
    <property type="entry name" value="HIV 1 nef anchor domain"/>
    <property type="match status" value="1"/>
</dbReference>
<keyword evidence="5" id="KW-0945">Host-virus interaction</keyword>
<keyword evidence="13" id="KW-0449">Lipoprotein</keyword>
<evidence type="ECO:0000256" key="5">
    <source>
        <dbReference type="ARBA" id="ARBA00022581"/>
    </source>
</evidence>
<evidence type="ECO:0000256" key="14">
    <source>
        <dbReference type="SAM" id="MobiDB-lite"/>
    </source>
</evidence>
<evidence type="ECO:0000256" key="13">
    <source>
        <dbReference type="ARBA" id="ARBA00023288"/>
    </source>
</evidence>
<evidence type="ECO:0000256" key="1">
    <source>
        <dbReference type="ARBA" id="ARBA00022511"/>
    </source>
</evidence>
<evidence type="ECO:0000256" key="4">
    <source>
        <dbReference type="ARBA" id="ARBA00022553"/>
    </source>
</evidence>
<feature type="compositionally biased region" description="Gly residues" evidence="14">
    <location>
        <begin position="1"/>
        <end position="13"/>
    </location>
</feature>
<organism evidence="15">
    <name type="scientific">Human immunodeficiency virus type 1</name>
    <name type="common">HIV-1</name>
    <dbReference type="NCBI Taxonomy" id="11676"/>
    <lineage>
        <taxon>Viruses</taxon>
        <taxon>Riboviria</taxon>
        <taxon>Pararnavirae</taxon>
        <taxon>Artverviricota</taxon>
        <taxon>Revtraviricetes</taxon>
        <taxon>Ortervirales</taxon>
        <taxon>Retroviridae</taxon>
        <taxon>Orthoretrovirinae</taxon>
        <taxon>Lentivirus</taxon>
        <taxon>Lentivirus humimdef1</taxon>
    </lineage>
</organism>
<evidence type="ECO:0000256" key="11">
    <source>
        <dbReference type="ARBA" id="ARBA00023136"/>
    </source>
</evidence>
<evidence type="ECO:0000256" key="9">
    <source>
        <dbReference type="ARBA" id="ARBA00022870"/>
    </source>
</evidence>
<evidence type="ECO:0000256" key="2">
    <source>
        <dbReference type="ARBA" id="ARBA00022518"/>
    </source>
</evidence>